<reference evidence="7 8" key="1">
    <citation type="submission" date="2023-08" db="EMBL/GenBank/DDBJ databases">
        <title>Black Yeasts Isolated from many extreme environments.</title>
        <authorList>
            <person name="Coleine C."/>
            <person name="Stajich J.E."/>
            <person name="Selbmann L."/>
        </authorList>
    </citation>
    <scope>NUCLEOTIDE SEQUENCE [LARGE SCALE GENOMIC DNA]</scope>
    <source>
        <strain evidence="7 8">CCFEE 5885</strain>
    </source>
</reference>
<feature type="transmembrane region" description="Helical" evidence="6">
    <location>
        <begin position="61"/>
        <end position="82"/>
    </location>
</feature>
<dbReference type="EMBL" id="JAVRRG010000240">
    <property type="protein sequence ID" value="KAK5075849.1"/>
    <property type="molecule type" value="Genomic_DNA"/>
</dbReference>
<evidence type="ECO:0000256" key="1">
    <source>
        <dbReference type="ARBA" id="ARBA00004141"/>
    </source>
</evidence>
<feature type="transmembrane region" description="Helical" evidence="6">
    <location>
        <begin position="255"/>
        <end position="280"/>
    </location>
</feature>
<comment type="subcellular location">
    <subcellularLocation>
        <location evidence="1">Membrane</location>
        <topology evidence="1">Multi-pass membrane protein</topology>
    </subcellularLocation>
</comment>
<evidence type="ECO:0000313" key="8">
    <source>
        <dbReference type="Proteomes" id="UP001345013"/>
    </source>
</evidence>
<feature type="transmembrane region" description="Helical" evidence="6">
    <location>
        <begin position="31"/>
        <end position="49"/>
    </location>
</feature>
<keyword evidence="3 6" id="KW-0812">Transmembrane</keyword>
<protein>
    <recommendedName>
        <fullName evidence="9">Creatine transporter</fullName>
    </recommendedName>
</protein>
<dbReference type="PROSITE" id="PS50267">
    <property type="entry name" value="NA_NEUROTRAN_SYMP_3"/>
    <property type="match status" value="1"/>
</dbReference>
<dbReference type="Pfam" id="PF00209">
    <property type="entry name" value="SNF"/>
    <property type="match status" value="2"/>
</dbReference>
<feature type="transmembrane region" description="Helical" evidence="6">
    <location>
        <begin position="346"/>
        <end position="369"/>
    </location>
</feature>
<comment type="caution">
    <text evidence="7">The sequence shown here is derived from an EMBL/GenBank/DDBJ whole genome shotgun (WGS) entry which is preliminary data.</text>
</comment>
<dbReference type="PRINTS" id="PR00176">
    <property type="entry name" value="NANEUSMPORT"/>
</dbReference>
<feature type="transmembrane region" description="Helical" evidence="6">
    <location>
        <begin position="103"/>
        <end position="130"/>
    </location>
</feature>
<feature type="transmembrane region" description="Helical" evidence="6">
    <location>
        <begin position="455"/>
        <end position="474"/>
    </location>
</feature>
<dbReference type="InterPro" id="IPR037272">
    <property type="entry name" value="SNS_sf"/>
</dbReference>
<feature type="transmembrane region" description="Helical" evidence="6">
    <location>
        <begin position="550"/>
        <end position="572"/>
    </location>
</feature>
<dbReference type="InterPro" id="IPR000175">
    <property type="entry name" value="Na/ntran_symport"/>
</dbReference>
<evidence type="ECO:0008006" key="9">
    <source>
        <dbReference type="Google" id="ProtNLM"/>
    </source>
</evidence>
<organism evidence="7 8">
    <name type="scientific">Lithohypha guttulata</name>
    <dbReference type="NCBI Taxonomy" id="1690604"/>
    <lineage>
        <taxon>Eukaryota</taxon>
        <taxon>Fungi</taxon>
        <taxon>Dikarya</taxon>
        <taxon>Ascomycota</taxon>
        <taxon>Pezizomycotina</taxon>
        <taxon>Eurotiomycetes</taxon>
        <taxon>Chaetothyriomycetidae</taxon>
        <taxon>Chaetothyriales</taxon>
        <taxon>Trichomeriaceae</taxon>
        <taxon>Lithohypha</taxon>
    </lineage>
</organism>
<dbReference type="Proteomes" id="UP001345013">
    <property type="component" value="Unassembled WGS sequence"/>
</dbReference>
<evidence type="ECO:0000313" key="7">
    <source>
        <dbReference type="EMBL" id="KAK5075849.1"/>
    </source>
</evidence>
<evidence type="ECO:0000256" key="5">
    <source>
        <dbReference type="ARBA" id="ARBA00023136"/>
    </source>
</evidence>
<feature type="transmembrane region" description="Helical" evidence="6">
    <location>
        <begin position="480"/>
        <end position="500"/>
    </location>
</feature>
<keyword evidence="5 6" id="KW-0472">Membrane</keyword>
<feature type="transmembrane region" description="Helical" evidence="6">
    <location>
        <begin position="584"/>
        <end position="608"/>
    </location>
</feature>
<keyword evidence="4 6" id="KW-1133">Transmembrane helix</keyword>
<keyword evidence="2" id="KW-0813">Transport</keyword>
<dbReference type="PANTHER" id="PTHR11616">
    <property type="entry name" value="SODIUM/CHLORIDE DEPENDENT TRANSPORTER"/>
    <property type="match status" value="1"/>
</dbReference>
<proteinExistence type="predicted"/>
<evidence type="ECO:0000256" key="6">
    <source>
        <dbReference type="SAM" id="Phobius"/>
    </source>
</evidence>
<keyword evidence="8" id="KW-1185">Reference proteome</keyword>
<evidence type="ECO:0000256" key="3">
    <source>
        <dbReference type="ARBA" id="ARBA00022692"/>
    </source>
</evidence>
<dbReference type="SUPFAM" id="SSF161070">
    <property type="entry name" value="SNF-like"/>
    <property type="match status" value="1"/>
</dbReference>
<feature type="transmembrane region" description="Helical" evidence="6">
    <location>
        <begin position="292"/>
        <end position="313"/>
    </location>
</feature>
<gene>
    <name evidence="7" type="ORF">LTR24_009827</name>
</gene>
<sequence>MNQLKRIGNILAPEAKKGDDGRDQWGSRASFVLAAMGGAVGLGNLLRFPGQVFANNGLQWFIPYLIALIFLGIPVLLLEIAIGQAYRGGCAIAYDHISKRTKGVGISVVFNGYAVVVYYVPILAWIMHYFRCSFSSPLPWDGRGEDFYYGDVIGNVDPIPGSFTGTGGVASYASYPGTGMVGETVGWLAFVWFVVWLCMFKGMGLTGRVVYFTMGLPFIMAIILIGRGTSLENAGAGIKLYFGEWHSSKLGSGQIWQAACGQIFFSIGVGFGYFTSYASYNNKYANAVQDALIIACSNCLYEVLVAFSVFGVIGHLRLFPDEVGSLGTFTIGFLTYPQALAQMPGAQVWAVLFFFTVMLLGISSSFALLEAITTLVTDSTWGRKLPRSIVATIIVVISFLLSLMYATEFGFYLLDAVDTWVNGLALFFVVWFEIVCCTTAYRYKDVISEVGMPAFVIYHVGYFGGHVSGLAVAHTVSAGAGGGVGLGLFFVGLIISLFIAKTPGTLAPRFWSKNTLVSRLWWLSFYSGNQLRRDLNATVAENPKNWRIPVFWAPVLKYISAPILAIIFSFAYPSFHALRNDPLHIFAFSTMHLVMLAIAVGFIFPRWFDVFIPVERRGEADGLTVPGVTIGEELTAQSSAVDTGRGIFGKEMPHVTNYGNGDDYAVKTAY</sequence>
<name>A0ABR0JXI1_9EURO</name>
<dbReference type="PANTHER" id="PTHR11616:SF240">
    <property type="entry name" value="BLOATED TUBULES, ISOFORM B-RELATED"/>
    <property type="match status" value="1"/>
</dbReference>
<feature type="transmembrane region" description="Helical" evidence="6">
    <location>
        <begin position="209"/>
        <end position="226"/>
    </location>
</feature>
<evidence type="ECO:0000256" key="4">
    <source>
        <dbReference type="ARBA" id="ARBA00022989"/>
    </source>
</evidence>
<evidence type="ECO:0000256" key="2">
    <source>
        <dbReference type="ARBA" id="ARBA00022448"/>
    </source>
</evidence>
<accession>A0ABR0JXI1</accession>
<feature type="transmembrane region" description="Helical" evidence="6">
    <location>
        <begin position="184"/>
        <end position="202"/>
    </location>
</feature>
<feature type="transmembrane region" description="Helical" evidence="6">
    <location>
        <begin position="420"/>
        <end position="443"/>
    </location>
</feature>
<dbReference type="CDD" id="cd11554">
    <property type="entry name" value="SLC6sbd_u2"/>
    <property type="match status" value="1"/>
</dbReference>
<feature type="transmembrane region" description="Helical" evidence="6">
    <location>
        <begin position="389"/>
        <end position="414"/>
    </location>
</feature>